<proteinExistence type="predicted"/>
<evidence type="ECO:0000313" key="3">
    <source>
        <dbReference type="Proteomes" id="UP000824236"/>
    </source>
</evidence>
<gene>
    <name evidence="2" type="ORF">H9791_03415</name>
</gene>
<name>A0A9E2NNB2_9BACE</name>
<evidence type="ECO:0000313" key="2">
    <source>
        <dbReference type="EMBL" id="MBU3813542.1"/>
    </source>
</evidence>
<protein>
    <recommendedName>
        <fullName evidence="1">DUF7841 domain-containing protein</fullName>
    </recommendedName>
</protein>
<dbReference type="Proteomes" id="UP000824236">
    <property type="component" value="Unassembled WGS sequence"/>
</dbReference>
<dbReference type="AlphaFoldDB" id="A0A9E2NNB2"/>
<sequence length="138" mass="16098">MQRNDLYRRLPEDFAAYVGTYGPHFSERLYKWAVGQMQVKDEMTGKKKKLEAWSADEVDAMLKRNGIELKNGGGYDVYYLANMLKADFYKKSLQDEAHVCLHIKLYVDDIDGNPTRTFDEFYANCIGRGIVIPWRQML</sequence>
<comment type="caution">
    <text evidence="2">The sequence shown here is derived from an EMBL/GenBank/DDBJ whole genome shotgun (WGS) entry which is preliminary data.</text>
</comment>
<feature type="domain" description="DUF7841" evidence="1">
    <location>
        <begin position="11"/>
        <end position="136"/>
    </location>
</feature>
<reference evidence="2" key="1">
    <citation type="journal article" date="2021" name="PeerJ">
        <title>Extensive microbial diversity within the chicken gut microbiome revealed by metagenomics and culture.</title>
        <authorList>
            <person name="Gilroy R."/>
            <person name="Ravi A."/>
            <person name="Getino M."/>
            <person name="Pursley I."/>
            <person name="Horton D.L."/>
            <person name="Alikhan N.F."/>
            <person name="Baker D."/>
            <person name="Gharbi K."/>
            <person name="Hall N."/>
            <person name="Watson M."/>
            <person name="Adriaenssens E.M."/>
            <person name="Foster-Nyarko E."/>
            <person name="Jarju S."/>
            <person name="Secka A."/>
            <person name="Antonio M."/>
            <person name="Oren A."/>
            <person name="Chaudhuri R.R."/>
            <person name="La Ragione R."/>
            <person name="Hildebrand F."/>
            <person name="Pallen M.J."/>
        </authorList>
    </citation>
    <scope>NUCLEOTIDE SEQUENCE</scope>
    <source>
        <strain evidence="2">B3-3758</strain>
    </source>
</reference>
<dbReference type="InterPro" id="IPR057163">
    <property type="entry name" value="DUF7841"/>
</dbReference>
<evidence type="ECO:0000259" key="1">
    <source>
        <dbReference type="Pfam" id="PF25223"/>
    </source>
</evidence>
<organism evidence="2 3">
    <name type="scientific">Candidatus Bacteroides intestinipullorum</name>
    <dbReference type="NCBI Taxonomy" id="2838471"/>
    <lineage>
        <taxon>Bacteria</taxon>
        <taxon>Pseudomonadati</taxon>
        <taxon>Bacteroidota</taxon>
        <taxon>Bacteroidia</taxon>
        <taxon>Bacteroidales</taxon>
        <taxon>Bacteroidaceae</taxon>
        <taxon>Bacteroides</taxon>
    </lineage>
</organism>
<dbReference type="EMBL" id="JAHLFO010000040">
    <property type="protein sequence ID" value="MBU3813542.1"/>
    <property type="molecule type" value="Genomic_DNA"/>
</dbReference>
<accession>A0A9E2NNB2</accession>
<dbReference type="Pfam" id="PF25223">
    <property type="entry name" value="DUF7841"/>
    <property type="match status" value="1"/>
</dbReference>
<reference evidence="2" key="2">
    <citation type="submission" date="2021-04" db="EMBL/GenBank/DDBJ databases">
        <authorList>
            <person name="Gilroy R."/>
        </authorList>
    </citation>
    <scope>NUCLEOTIDE SEQUENCE</scope>
    <source>
        <strain evidence="2">B3-3758</strain>
    </source>
</reference>